<evidence type="ECO:0000313" key="3">
    <source>
        <dbReference type="Proteomes" id="UP000232883"/>
    </source>
</evidence>
<dbReference type="PANTHER" id="PTHR34610:SF3">
    <property type="entry name" value="SSL7007 PROTEIN"/>
    <property type="match status" value="1"/>
</dbReference>
<dbReference type="SUPFAM" id="SSF88723">
    <property type="entry name" value="PIN domain-like"/>
    <property type="match status" value="1"/>
</dbReference>
<dbReference type="RefSeq" id="WP_100990887.1">
    <property type="nucleotide sequence ID" value="NZ_CP025096.1"/>
</dbReference>
<dbReference type="Pfam" id="PF13470">
    <property type="entry name" value="PIN_3"/>
    <property type="match status" value="1"/>
</dbReference>
<dbReference type="InterPro" id="IPR029060">
    <property type="entry name" value="PIN-like_dom_sf"/>
</dbReference>
<dbReference type="NCBIfam" id="TIGR00305">
    <property type="entry name" value="putative toxin-antitoxin system toxin component, PIN family"/>
    <property type="match status" value="1"/>
</dbReference>
<sequence length="135" mass="15608">MRVVIDTNCFLAIIPKISPYRRVFDSYRSQQFELAVSNEITEEYAEIFEKRMTRFIADNLLELVDKQPNTAKTEICYRWGLITADYDDNKFVDCAVSAGADYIVTNDRHFDVLQTKKFPSVQCLTLTEFIACPDA</sequence>
<gene>
    <name evidence="2" type="ORF">CWM47_24680</name>
</gene>
<evidence type="ECO:0000313" key="2">
    <source>
        <dbReference type="EMBL" id="AUD04753.1"/>
    </source>
</evidence>
<dbReference type="PANTHER" id="PTHR34610">
    <property type="entry name" value="SSL7007 PROTEIN"/>
    <property type="match status" value="1"/>
</dbReference>
<dbReference type="EMBL" id="CP025096">
    <property type="protein sequence ID" value="AUD04753.1"/>
    <property type="molecule type" value="Genomic_DNA"/>
</dbReference>
<feature type="domain" description="PIN" evidence="1">
    <location>
        <begin position="1"/>
        <end position="112"/>
    </location>
</feature>
<proteinExistence type="predicted"/>
<organism evidence="2 3">
    <name type="scientific">Spirosoma pollinicola</name>
    <dbReference type="NCBI Taxonomy" id="2057025"/>
    <lineage>
        <taxon>Bacteria</taxon>
        <taxon>Pseudomonadati</taxon>
        <taxon>Bacteroidota</taxon>
        <taxon>Cytophagia</taxon>
        <taxon>Cytophagales</taxon>
        <taxon>Cytophagaceae</taxon>
        <taxon>Spirosoma</taxon>
    </lineage>
</organism>
<dbReference type="KEGG" id="spir:CWM47_24680"/>
<dbReference type="OrthoDB" id="9802590at2"/>
<name>A0A2K8Z4F5_9BACT</name>
<reference evidence="2 3" key="1">
    <citation type="submission" date="2017-11" db="EMBL/GenBank/DDBJ databases">
        <title>Taxonomic description and genome sequences of Spirosoma HA7 sp. nov., isolated from pollen microhabitat of Corylus avellana.</title>
        <authorList>
            <person name="Ambika Manirajan B."/>
            <person name="Suarez C."/>
            <person name="Ratering S."/>
            <person name="Geissler-Plaum R."/>
            <person name="Cardinale M."/>
            <person name="Sylvia S."/>
        </authorList>
    </citation>
    <scope>NUCLEOTIDE SEQUENCE [LARGE SCALE GENOMIC DNA]</scope>
    <source>
        <strain evidence="2 3">HA7</strain>
    </source>
</reference>
<dbReference type="InterPro" id="IPR002850">
    <property type="entry name" value="PIN_toxin-like"/>
</dbReference>
<evidence type="ECO:0000259" key="1">
    <source>
        <dbReference type="SMART" id="SM00670"/>
    </source>
</evidence>
<keyword evidence="3" id="KW-1185">Reference proteome</keyword>
<dbReference type="InterPro" id="IPR002716">
    <property type="entry name" value="PIN_dom"/>
</dbReference>
<dbReference type="SMART" id="SM00670">
    <property type="entry name" value="PINc"/>
    <property type="match status" value="1"/>
</dbReference>
<dbReference type="Proteomes" id="UP000232883">
    <property type="component" value="Chromosome"/>
</dbReference>
<protein>
    <submittedName>
        <fullName evidence="2">Putative toxin-antitoxin system toxin component, PIN family</fullName>
    </submittedName>
</protein>
<accession>A0A2K8Z4F5</accession>
<dbReference type="Gene3D" id="3.40.50.1010">
    <property type="entry name" value="5'-nuclease"/>
    <property type="match status" value="1"/>
</dbReference>
<dbReference type="AlphaFoldDB" id="A0A2K8Z4F5"/>